<dbReference type="InterPro" id="IPR019734">
    <property type="entry name" value="TPR_rpt"/>
</dbReference>
<keyword evidence="4" id="KW-1185">Reference proteome</keyword>
<evidence type="ECO:0000313" key="3">
    <source>
        <dbReference type="EMBL" id="QDU70604.1"/>
    </source>
</evidence>
<organism evidence="3 4">
    <name type="scientific">Mucisphaera calidilacus</name>
    <dbReference type="NCBI Taxonomy" id="2527982"/>
    <lineage>
        <taxon>Bacteria</taxon>
        <taxon>Pseudomonadati</taxon>
        <taxon>Planctomycetota</taxon>
        <taxon>Phycisphaerae</taxon>
        <taxon>Phycisphaerales</taxon>
        <taxon>Phycisphaeraceae</taxon>
        <taxon>Mucisphaera</taxon>
    </lineage>
</organism>
<feature type="chain" id="PRO_5022088250" evidence="2">
    <location>
        <begin position="20"/>
        <end position="513"/>
    </location>
</feature>
<protein>
    <submittedName>
        <fullName evidence="3">Tetratricopeptide repeat protein</fullName>
    </submittedName>
</protein>
<feature type="signal peptide" evidence="2">
    <location>
        <begin position="1"/>
        <end position="19"/>
    </location>
</feature>
<name>A0A518BUJ4_9BACT</name>
<dbReference type="EMBL" id="CP036280">
    <property type="protein sequence ID" value="QDU70604.1"/>
    <property type="molecule type" value="Genomic_DNA"/>
</dbReference>
<evidence type="ECO:0000313" key="4">
    <source>
        <dbReference type="Proteomes" id="UP000320386"/>
    </source>
</evidence>
<gene>
    <name evidence="3" type="ORF">Pan265_04320</name>
</gene>
<dbReference type="OrthoDB" id="249504at2"/>
<dbReference type="AlphaFoldDB" id="A0A518BUJ4"/>
<dbReference type="KEGG" id="mcad:Pan265_04320"/>
<dbReference type="RefSeq" id="WP_145444765.1">
    <property type="nucleotide sequence ID" value="NZ_CP036280.1"/>
</dbReference>
<dbReference type="Proteomes" id="UP000320386">
    <property type="component" value="Chromosome"/>
</dbReference>
<proteinExistence type="predicted"/>
<dbReference type="InterPro" id="IPR011990">
    <property type="entry name" value="TPR-like_helical_dom_sf"/>
</dbReference>
<sequence precursor="true">MISRLALLSLICLGTAGCAALNARNAAAEEEPIVATAPAEGDTRGADLSIWDDSRFKDQFTDSYVADTEIEPRVTTIERDVMLSVIELLREAGDLEGEARLTKQAEAIEVIEEENSETGTAVFDFTLGNIYFEQEKLPEAEVAYREAIEKHRKFRRAWRSLGMLYIRQSNWEQAIEAMTKVIELGGGDGITYGLMGFAYSSINNPLSAESAYRQAILLEPGRLDWKMGLVRSFFRQQRFADVVALSNEMIEKDTSNADLWLLQANAYLQLNQPMDAAENYEFVDRLGKSTPETLNMLGDIYLNQEFYDLAVASYIRSLEHEEAKDPSRAVQAARVLTARAELELTAQLVAVIKANFEEELSVDDRKAILRMEARFALAEGATDREAEIIREIVELDPLDGEALILLGQHEASKVRDQQAAVQAVKASDNPDPADVEAADAALAEQVAKAVFYFERAAAIEGFEADASVRQAQLMVRLGQYEKALPLLRRAQQIKPRENVQQYLQQVERIARSG</sequence>
<dbReference type="Gene3D" id="1.25.40.10">
    <property type="entry name" value="Tetratricopeptide repeat domain"/>
    <property type="match status" value="2"/>
</dbReference>
<accession>A0A518BUJ4</accession>
<dbReference type="PROSITE" id="PS51257">
    <property type="entry name" value="PROKAR_LIPOPROTEIN"/>
    <property type="match status" value="1"/>
</dbReference>
<dbReference type="PANTHER" id="PTHR12558">
    <property type="entry name" value="CELL DIVISION CYCLE 16,23,27"/>
    <property type="match status" value="1"/>
</dbReference>
<evidence type="ECO:0000256" key="2">
    <source>
        <dbReference type="SAM" id="SignalP"/>
    </source>
</evidence>
<evidence type="ECO:0000256" key="1">
    <source>
        <dbReference type="PROSITE-ProRule" id="PRU00339"/>
    </source>
</evidence>
<dbReference type="PROSITE" id="PS50005">
    <property type="entry name" value="TPR"/>
    <property type="match status" value="2"/>
</dbReference>
<keyword evidence="2" id="KW-0732">Signal</keyword>
<dbReference type="SUPFAM" id="SSF48452">
    <property type="entry name" value="TPR-like"/>
    <property type="match status" value="2"/>
</dbReference>
<feature type="repeat" description="TPR" evidence="1">
    <location>
        <begin position="464"/>
        <end position="497"/>
    </location>
</feature>
<reference evidence="3 4" key="1">
    <citation type="submission" date="2019-02" db="EMBL/GenBank/DDBJ databases">
        <title>Deep-cultivation of Planctomycetes and their phenomic and genomic characterization uncovers novel biology.</title>
        <authorList>
            <person name="Wiegand S."/>
            <person name="Jogler M."/>
            <person name="Boedeker C."/>
            <person name="Pinto D."/>
            <person name="Vollmers J."/>
            <person name="Rivas-Marin E."/>
            <person name="Kohn T."/>
            <person name="Peeters S.H."/>
            <person name="Heuer A."/>
            <person name="Rast P."/>
            <person name="Oberbeckmann S."/>
            <person name="Bunk B."/>
            <person name="Jeske O."/>
            <person name="Meyerdierks A."/>
            <person name="Storesund J.E."/>
            <person name="Kallscheuer N."/>
            <person name="Luecker S."/>
            <person name="Lage O.M."/>
            <person name="Pohl T."/>
            <person name="Merkel B.J."/>
            <person name="Hornburger P."/>
            <person name="Mueller R.-W."/>
            <person name="Bruemmer F."/>
            <person name="Labrenz M."/>
            <person name="Spormann A.M."/>
            <person name="Op den Camp H."/>
            <person name="Overmann J."/>
            <person name="Amann R."/>
            <person name="Jetten M.S.M."/>
            <person name="Mascher T."/>
            <person name="Medema M.H."/>
            <person name="Devos D.P."/>
            <person name="Kaster A.-K."/>
            <person name="Ovreas L."/>
            <person name="Rohde M."/>
            <person name="Galperin M.Y."/>
            <person name="Jogler C."/>
        </authorList>
    </citation>
    <scope>NUCLEOTIDE SEQUENCE [LARGE SCALE GENOMIC DNA]</scope>
    <source>
        <strain evidence="3 4">Pan265</strain>
    </source>
</reference>
<dbReference type="SMART" id="SM00028">
    <property type="entry name" value="TPR"/>
    <property type="match status" value="6"/>
</dbReference>
<keyword evidence="1" id="KW-0802">TPR repeat</keyword>
<dbReference type="Pfam" id="PF13432">
    <property type="entry name" value="TPR_16"/>
    <property type="match status" value="2"/>
</dbReference>
<feature type="repeat" description="TPR" evidence="1">
    <location>
        <begin position="155"/>
        <end position="188"/>
    </location>
</feature>
<dbReference type="PANTHER" id="PTHR12558:SF13">
    <property type="entry name" value="CELL DIVISION CYCLE PROTEIN 27 HOMOLOG"/>
    <property type="match status" value="1"/>
</dbReference>